<dbReference type="InterPro" id="IPR053148">
    <property type="entry name" value="PD-DEXK-like_domain"/>
</dbReference>
<proteinExistence type="predicted"/>
<evidence type="ECO:0000259" key="1">
    <source>
        <dbReference type="Pfam" id="PF06250"/>
    </source>
</evidence>
<dbReference type="Pfam" id="PF06250">
    <property type="entry name" value="YhcG_C"/>
    <property type="match status" value="1"/>
</dbReference>
<comment type="caution">
    <text evidence="3">The sequence shown here is derived from an EMBL/GenBank/DDBJ whole genome shotgun (WGS) entry which is preliminary data.</text>
</comment>
<evidence type="ECO:0000313" key="3">
    <source>
        <dbReference type="EMBL" id="MCW7754953.1"/>
    </source>
</evidence>
<dbReference type="InterPro" id="IPR009362">
    <property type="entry name" value="YhcG_C"/>
</dbReference>
<protein>
    <submittedName>
        <fullName evidence="3">PDDEXK nuclease domain-containing protein</fullName>
    </submittedName>
</protein>
<dbReference type="Proteomes" id="UP001209681">
    <property type="component" value="Unassembled WGS sequence"/>
</dbReference>
<name>A0ABT3NBX1_9BACT</name>
<dbReference type="PANTHER" id="PTHR30547">
    <property type="entry name" value="UNCHARACTERIZED PROTEIN YHCG-RELATED"/>
    <property type="match status" value="1"/>
</dbReference>
<accession>A0ABT3NBX1</accession>
<feature type="domain" description="YhcG PDDEXK nuclease" evidence="1">
    <location>
        <begin position="171"/>
        <end position="238"/>
    </location>
</feature>
<dbReference type="Pfam" id="PF17761">
    <property type="entry name" value="DUF1016_N"/>
    <property type="match status" value="1"/>
</dbReference>
<dbReference type="PANTHER" id="PTHR30547:SF0">
    <property type="entry name" value="BLR8175 PROTEIN"/>
    <property type="match status" value="1"/>
</dbReference>
<sequence length="247" mass="28887">MELPGDYTNFLKQIKQRVKTERLKAVLSANAAQILMYWDIGRDILEKQEQSGWGARIIDRLSTDLREVFPDMNGFSVRNLKDMRKFAECWPDREIVQRSAAQIPWRNNQLLLYKVKDMKLRIWYVEQNQKNGWSRDVLSFQIETKLHQRIGQSANNFEATLPPDDSDMASQIFKDPYLFDFLGTAEIRKEAELENKLIGHLEKFLLELGQGFAFVGRQVPVEVGGDDFYMDLLFYHLNSSFGLELLR</sequence>
<organism evidence="3 4">
    <name type="scientific">Desulfobotulus pelophilus</name>
    <dbReference type="NCBI Taxonomy" id="2823377"/>
    <lineage>
        <taxon>Bacteria</taxon>
        <taxon>Pseudomonadati</taxon>
        <taxon>Thermodesulfobacteriota</taxon>
        <taxon>Desulfobacteria</taxon>
        <taxon>Desulfobacterales</taxon>
        <taxon>Desulfobacteraceae</taxon>
        <taxon>Desulfobotulus</taxon>
    </lineage>
</organism>
<dbReference type="EMBL" id="JAPFPW010000019">
    <property type="protein sequence ID" value="MCW7754953.1"/>
    <property type="molecule type" value="Genomic_DNA"/>
</dbReference>
<reference evidence="3 4" key="1">
    <citation type="submission" date="2022-11" db="EMBL/GenBank/DDBJ databases">
        <title>Desulfobotulus tamanensis H1 sp. nov. - anaerobic, alkaliphilic, sulphate reducing bacterium isolated from terrestrial mud volcano.</title>
        <authorList>
            <person name="Frolova A."/>
            <person name="Merkel A.Y."/>
            <person name="Slobodkin A.I."/>
        </authorList>
    </citation>
    <scope>NUCLEOTIDE SEQUENCE [LARGE SCALE GENOMIC DNA]</scope>
    <source>
        <strain evidence="3 4">H1</strain>
    </source>
</reference>
<gene>
    <name evidence="3" type="ORF">OOT00_13255</name>
</gene>
<evidence type="ECO:0000259" key="2">
    <source>
        <dbReference type="Pfam" id="PF17761"/>
    </source>
</evidence>
<feature type="domain" description="YhcG N-terminal" evidence="2">
    <location>
        <begin position="13"/>
        <end position="149"/>
    </location>
</feature>
<dbReference type="InterPro" id="IPR041527">
    <property type="entry name" value="YhcG_N"/>
</dbReference>
<keyword evidence="4" id="KW-1185">Reference proteome</keyword>
<evidence type="ECO:0000313" key="4">
    <source>
        <dbReference type="Proteomes" id="UP001209681"/>
    </source>
</evidence>